<dbReference type="Proteomes" id="UP000223071">
    <property type="component" value="Unassembled WGS sequence"/>
</dbReference>
<accession>A0A2A9HBU6</accession>
<evidence type="ECO:0000313" key="3">
    <source>
        <dbReference type="Proteomes" id="UP000223071"/>
    </source>
</evidence>
<feature type="signal peptide" evidence="1">
    <location>
        <begin position="1"/>
        <end position="26"/>
    </location>
</feature>
<keyword evidence="3" id="KW-1185">Reference proteome</keyword>
<dbReference type="SUPFAM" id="SSF49503">
    <property type="entry name" value="Cupredoxins"/>
    <property type="match status" value="1"/>
</dbReference>
<evidence type="ECO:0000313" key="2">
    <source>
        <dbReference type="EMBL" id="PFG73228.1"/>
    </source>
</evidence>
<keyword evidence="1" id="KW-0732">Signal</keyword>
<organism evidence="2 3">
    <name type="scientific">Tepidiforma thermophila (strain KCTC 52669 / CGMCC 1.13589 / G233)</name>
    <dbReference type="NCBI Taxonomy" id="2761530"/>
    <lineage>
        <taxon>Bacteria</taxon>
        <taxon>Bacillati</taxon>
        <taxon>Chloroflexota</taxon>
        <taxon>Tepidiformia</taxon>
        <taxon>Tepidiformales</taxon>
        <taxon>Tepidiformaceae</taxon>
        <taxon>Tepidiforma</taxon>
    </lineage>
</organism>
<sequence length="164" mass="17334">MFSVPAIKPGLMLAVLAAVLAVPAAACGGNDAPAVTDHMAGAGMMAQQPEGSIRVGLRNWEVVPEVTSARAGRVTFWAVHDMDHMHGHDEGGEIHDLQVMRKLPSGDMELVGQAQGLRMGEAKALTLELQPGEYELSCNVVEEVGGRTISHYKEGMVASFTVTG</sequence>
<proteinExistence type="predicted"/>
<reference evidence="2 3" key="1">
    <citation type="submission" date="2017-09" db="EMBL/GenBank/DDBJ databases">
        <title>Sequencing the genomes of two abundant thermophiles in Great Basin hot springs: Thermocrinis jamiesonii and novel Chloroflexi Thermoflexus hugenholtzii.</title>
        <authorList>
            <person name="Hedlund B."/>
        </authorList>
    </citation>
    <scope>NUCLEOTIDE SEQUENCE [LARGE SCALE GENOMIC DNA]</scope>
    <source>
        <strain evidence="2 3">G233</strain>
    </source>
</reference>
<protein>
    <recommendedName>
        <fullName evidence="4">EfeO-type cupredoxin-like domain-containing protein</fullName>
    </recommendedName>
</protein>
<dbReference type="RefSeq" id="WP_098502700.1">
    <property type="nucleotide sequence ID" value="NZ_PDJQ01000001.1"/>
</dbReference>
<comment type="caution">
    <text evidence="2">The sequence shown here is derived from an EMBL/GenBank/DDBJ whole genome shotgun (WGS) entry which is preliminary data.</text>
</comment>
<dbReference type="InterPro" id="IPR008972">
    <property type="entry name" value="Cupredoxin"/>
</dbReference>
<dbReference type="Gene3D" id="2.60.40.420">
    <property type="entry name" value="Cupredoxins - blue copper proteins"/>
    <property type="match status" value="1"/>
</dbReference>
<dbReference type="EMBL" id="PDJQ01000001">
    <property type="protein sequence ID" value="PFG73228.1"/>
    <property type="molecule type" value="Genomic_DNA"/>
</dbReference>
<evidence type="ECO:0008006" key="4">
    <source>
        <dbReference type="Google" id="ProtNLM"/>
    </source>
</evidence>
<name>A0A2A9HBU6_TEPT2</name>
<feature type="chain" id="PRO_5012721638" description="EfeO-type cupredoxin-like domain-containing protein" evidence="1">
    <location>
        <begin position="27"/>
        <end position="164"/>
    </location>
</feature>
<dbReference type="AlphaFoldDB" id="A0A2A9HBU6"/>
<evidence type="ECO:0000256" key="1">
    <source>
        <dbReference type="SAM" id="SignalP"/>
    </source>
</evidence>
<gene>
    <name evidence="2" type="ORF">A9A59_0423</name>
</gene>